<keyword evidence="2" id="KW-1185">Reference proteome</keyword>
<gene>
    <name evidence="1" type="ORF">ABR189_26325</name>
</gene>
<keyword evidence="1" id="KW-0808">Transferase</keyword>
<evidence type="ECO:0000313" key="1">
    <source>
        <dbReference type="EMBL" id="MET7000928.1"/>
    </source>
</evidence>
<dbReference type="RefSeq" id="WP_354663480.1">
    <property type="nucleotide sequence ID" value="NZ_JBEXAC010000002.1"/>
</dbReference>
<organism evidence="1 2">
    <name type="scientific">Chitinophaga defluvii</name>
    <dbReference type="NCBI Taxonomy" id="3163343"/>
    <lineage>
        <taxon>Bacteria</taxon>
        <taxon>Pseudomonadati</taxon>
        <taxon>Bacteroidota</taxon>
        <taxon>Chitinophagia</taxon>
        <taxon>Chitinophagales</taxon>
        <taxon>Chitinophagaceae</taxon>
        <taxon>Chitinophaga</taxon>
    </lineage>
</organism>
<dbReference type="Pfam" id="PF15610">
    <property type="entry name" value="PRTase_3"/>
    <property type="match status" value="1"/>
</dbReference>
<comment type="caution">
    <text evidence="1">The sequence shown here is derived from an EMBL/GenBank/DDBJ whole genome shotgun (WGS) entry which is preliminary data.</text>
</comment>
<sequence length="297" mass="33901">MTPAFALHKITCAHSFSFDAASYSRFKFGDGAVAETFGKDLATGFIQQYGATLRESKQQLVVLPSPYAAIPTASHAMTVAFNKVLNRYLAFHGLSPLENAKIHRFKTYSVDYGALDMNSRLALIINDKYHMDRSFLLNKTLVFIDDIKITGSHEMIIRRLLEQFSLPNTAYFLYYAALSQTDIHPNIENTLNYYEVKTIHDLHDIVNQAHFIFNTRIVKYILLAPFADFLAFVSQQTNTFLTQLVDLAISNGYHQMPEYKLNFEYLFNLLHKNELSWQSTSRKAKEPILTSQSSPSV</sequence>
<accession>A0ABV2TD32</accession>
<dbReference type="EMBL" id="JBEXAC010000002">
    <property type="protein sequence ID" value="MET7000928.1"/>
    <property type="molecule type" value="Genomic_DNA"/>
</dbReference>
<dbReference type="GO" id="GO:0016757">
    <property type="term" value="F:glycosyltransferase activity"/>
    <property type="evidence" value="ECO:0007669"/>
    <property type="project" value="UniProtKB-KW"/>
</dbReference>
<reference evidence="1 2" key="1">
    <citation type="submission" date="2024-06" db="EMBL/GenBank/DDBJ databases">
        <title>Chitinophaga defluvii sp. nov., isolated from municipal sewage.</title>
        <authorList>
            <person name="Zhang L."/>
        </authorList>
    </citation>
    <scope>NUCLEOTIDE SEQUENCE [LARGE SCALE GENOMIC DNA]</scope>
    <source>
        <strain evidence="1 2">H8</strain>
    </source>
</reference>
<protein>
    <submittedName>
        <fullName evidence="1">Phosphoribosyltransferase family protein</fullName>
    </submittedName>
</protein>
<keyword evidence="1" id="KW-0328">Glycosyltransferase</keyword>
<name>A0ABV2TD32_9BACT</name>
<dbReference type="Proteomes" id="UP001549749">
    <property type="component" value="Unassembled WGS sequence"/>
</dbReference>
<evidence type="ECO:0000313" key="2">
    <source>
        <dbReference type="Proteomes" id="UP001549749"/>
    </source>
</evidence>
<dbReference type="InterPro" id="IPR028944">
    <property type="entry name" value="PRTase_ComF-like"/>
</dbReference>
<proteinExistence type="predicted"/>